<dbReference type="InterPro" id="IPR029063">
    <property type="entry name" value="SAM-dependent_MTases_sf"/>
</dbReference>
<evidence type="ECO:0000256" key="1">
    <source>
        <dbReference type="ARBA" id="ARBA00022630"/>
    </source>
</evidence>
<dbReference type="GO" id="GO:0050660">
    <property type="term" value="F:flavin adenine dinucleotide binding"/>
    <property type="evidence" value="ECO:0007669"/>
    <property type="project" value="InterPro"/>
</dbReference>
<dbReference type="EC" id="1.14.13.92" evidence="6"/>
<dbReference type="Proteomes" id="UP000028545">
    <property type="component" value="Unassembled WGS sequence"/>
</dbReference>
<gene>
    <name evidence="6" type="ORF">SAPIO_CDS8523</name>
</gene>
<dbReference type="CDD" id="cd02440">
    <property type="entry name" value="AdoMet_MTases"/>
    <property type="match status" value="1"/>
</dbReference>
<dbReference type="Gene3D" id="3.40.50.150">
    <property type="entry name" value="Vaccinia Virus protein VP39"/>
    <property type="match status" value="1"/>
</dbReference>
<keyword evidence="7" id="KW-1185">Reference proteome</keyword>
<dbReference type="EMBL" id="JOWA01000121">
    <property type="protein sequence ID" value="KEZ40607.1"/>
    <property type="molecule type" value="Genomic_DNA"/>
</dbReference>
<dbReference type="Pfam" id="PF00743">
    <property type="entry name" value="FMO-like"/>
    <property type="match status" value="1"/>
</dbReference>
<dbReference type="SUPFAM" id="SSF51905">
    <property type="entry name" value="FAD/NAD(P)-binding domain"/>
    <property type="match status" value="3"/>
</dbReference>
<keyword evidence="4 6" id="KW-0560">Oxidoreductase</keyword>
<evidence type="ECO:0000256" key="3">
    <source>
        <dbReference type="ARBA" id="ARBA00022857"/>
    </source>
</evidence>
<dbReference type="OMA" id="RIMFYFG"/>
<dbReference type="GO" id="GO:0004499">
    <property type="term" value="F:N,N-dimethylaniline monooxygenase activity"/>
    <property type="evidence" value="ECO:0007669"/>
    <property type="project" value="InterPro"/>
</dbReference>
<evidence type="ECO:0000256" key="4">
    <source>
        <dbReference type="ARBA" id="ARBA00023002"/>
    </source>
</evidence>
<keyword evidence="6" id="KW-0503">Monooxygenase</keyword>
<keyword evidence="2" id="KW-0274">FAD</keyword>
<dbReference type="PANTHER" id="PTHR43098">
    <property type="entry name" value="L-ORNITHINE N(5)-MONOOXYGENASE-RELATED"/>
    <property type="match status" value="1"/>
</dbReference>
<dbReference type="AlphaFoldDB" id="A0A084FZU5"/>
<proteinExistence type="predicted"/>
<dbReference type="GeneID" id="27727595"/>
<dbReference type="SUPFAM" id="SSF53335">
    <property type="entry name" value="S-adenosyl-L-methionine-dependent methyltransferases"/>
    <property type="match status" value="1"/>
</dbReference>
<comment type="caution">
    <text evidence="6">The sequence shown here is derived from an EMBL/GenBank/DDBJ whole genome shotgun (WGS) entry which is preliminary data.</text>
</comment>
<sequence length="908" mass="101218">MSQKAVDCDAVVIGAGFSGIRSLWELDQLGLTVKCFDAASDVGGTWYWNRYPGSRTDGEAWIYILNFAPELLEEWNFHERYPSQEEIQRYLGRVVDRYNLRKSIQFDTRVVAACYSDSENIWTITTADGSSTTCRYFLPATGILSVPKNPPFAGLKSYRGEWYQVSNWPAHKLDFQGKRIAIVGTGSTGIHLIPKLAPVAKELTVFQRTPNYVLPGRNYAIDEYQAVDIKANHDATWEIAMNNPAGHAFKSSGRTVKGVGDPEKIRQIFDSGWERGGFNFQLETFDDCFMDPESNEEMSEFVRQKIRAIVQDPVTAEILCPKYPFGSKRPPAGHHYYETFNRPNVKLVDISQDEIDLYEKGIRAKSGAEYEFDMIIFALGFDAGTGAMNEIDIVGSHGMPLKEYWADKLRTFAGVLVHGFPNMFIVCGPHVPAGNLPTFVEIAGAWIGKTIRHMEENKIATINVTEKTQDAWTDHVNNLWGSVFISEHAKANRSWFVGTNVPGKPARIMFYFGGPQLWNSWLEQESNGGWAGMDFSPPASTNKVNQEILGQNGSVNGLPVTAQALESIILPLQSDKVGMSPAEKFNHISAASARYIDWAVKEVQERRLAVKQDYRAHWWKVLRDFVNSESGQAIIQQSPSTKQELEQLTSKLGVEGEAIARIGPEIVNLLIGKTHPLVHILRDDLLFRMYLSDEGARPNRYAGEYAKILTSQKKDLRILEIGAGTGGTTFQVLQACSPEGENFCAEYVYTDISAGFFKTGQTTLKKWQHLLKFQTLNVETDPVAQGFEANSYDLVIAANVVHATRSLTTSLGNIHKLLKPGGTLALVELTRLTPYFNMAFGSLSGWWAGVDEGRIESPLQSPEQWDEQLRKADFSGVDLAAYDLPEPERHSALLLSTALATGPIVNGH</sequence>
<evidence type="ECO:0000259" key="5">
    <source>
        <dbReference type="Pfam" id="PF08242"/>
    </source>
</evidence>
<protein>
    <submittedName>
        <fullName evidence="6">Steroid monooxygenase</fullName>
        <ecNumber evidence="6">1.14.13.92</ecNumber>
    </submittedName>
</protein>
<dbReference type="PANTHER" id="PTHR43098:SF5">
    <property type="entry name" value="DUAL-FUNCTIONAL MONOOXYGENASE_METHYLTRANSFERASE PSOF"/>
    <property type="match status" value="1"/>
</dbReference>
<dbReference type="RefSeq" id="XP_016640406.1">
    <property type="nucleotide sequence ID" value="XM_016790143.1"/>
</dbReference>
<accession>A0A084FZU5</accession>
<dbReference type="VEuPathDB" id="FungiDB:SAPIO_CDS8523"/>
<dbReference type="InterPro" id="IPR020946">
    <property type="entry name" value="Flavin_mOase-like"/>
</dbReference>
<dbReference type="Pfam" id="PF08242">
    <property type="entry name" value="Methyltransf_12"/>
    <property type="match status" value="1"/>
</dbReference>
<organism evidence="6 7">
    <name type="scientific">Pseudallescheria apiosperma</name>
    <name type="common">Scedosporium apiospermum</name>
    <dbReference type="NCBI Taxonomy" id="563466"/>
    <lineage>
        <taxon>Eukaryota</taxon>
        <taxon>Fungi</taxon>
        <taxon>Dikarya</taxon>
        <taxon>Ascomycota</taxon>
        <taxon>Pezizomycotina</taxon>
        <taxon>Sordariomycetes</taxon>
        <taxon>Hypocreomycetidae</taxon>
        <taxon>Microascales</taxon>
        <taxon>Microascaceae</taxon>
        <taxon>Scedosporium</taxon>
    </lineage>
</organism>
<evidence type="ECO:0000256" key="2">
    <source>
        <dbReference type="ARBA" id="ARBA00022827"/>
    </source>
</evidence>
<dbReference type="KEGG" id="sapo:SAPIO_CDS8523"/>
<keyword evidence="1" id="KW-0285">Flavoprotein</keyword>
<dbReference type="InterPro" id="IPR013217">
    <property type="entry name" value="Methyltransf_12"/>
</dbReference>
<dbReference type="InterPro" id="IPR036188">
    <property type="entry name" value="FAD/NAD-bd_sf"/>
</dbReference>
<evidence type="ECO:0000313" key="7">
    <source>
        <dbReference type="Proteomes" id="UP000028545"/>
    </source>
</evidence>
<dbReference type="InterPro" id="IPR050775">
    <property type="entry name" value="FAD-binding_Monooxygenases"/>
</dbReference>
<keyword evidence="3" id="KW-0521">NADP</keyword>
<dbReference type="HOGENOM" id="CLU_014803_0_0_1"/>
<dbReference type="GO" id="GO:0050661">
    <property type="term" value="F:NADP binding"/>
    <property type="evidence" value="ECO:0007669"/>
    <property type="project" value="InterPro"/>
</dbReference>
<dbReference type="Gene3D" id="3.50.50.60">
    <property type="entry name" value="FAD/NAD(P)-binding domain"/>
    <property type="match status" value="2"/>
</dbReference>
<feature type="domain" description="Methyltransferase type 12" evidence="5">
    <location>
        <begin position="719"/>
        <end position="824"/>
    </location>
</feature>
<dbReference type="OrthoDB" id="66881at2759"/>
<evidence type="ECO:0000313" key="6">
    <source>
        <dbReference type="EMBL" id="KEZ40607.1"/>
    </source>
</evidence>
<name>A0A084FZU5_PSEDA</name>
<dbReference type="GO" id="GO:0033776">
    <property type="term" value="F:phenylacetone monooxygenase activity"/>
    <property type="evidence" value="ECO:0007669"/>
    <property type="project" value="UniProtKB-EC"/>
</dbReference>
<dbReference type="PRINTS" id="PR00411">
    <property type="entry name" value="PNDRDTASEI"/>
</dbReference>
<reference evidence="6 7" key="1">
    <citation type="journal article" date="2014" name="Genome Announc.">
        <title>Draft genome sequence of the pathogenic fungus Scedosporium apiospermum.</title>
        <authorList>
            <person name="Vandeputte P."/>
            <person name="Ghamrawi S."/>
            <person name="Rechenmann M."/>
            <person name="Iltis A."/>
            <person name="Giraud S."/>
            <person name="Fleury M."/>
            <person name="Thornton C."/>
            <person name="Delhaes L."/>
            <person name="Meyer W."/>
            <person name="Papon N."/>
            <person name="Bouchara J.P."/>
        </authorList>
    </citation>
    <scope>NUCLEOTIDE SEQUENCE [LARGE SCALE GENOMIC DNA]</scope>
    <source>
        <strain evidence="6 7">IHEM 14462</strain>
    </source>
</reference>